<dbReference type="EMBL" id="CM007652">
    <property type="protein sequence ID" value="ONI21592.1"/>
    <property type="molecule type" value="Genomic_DNA"/>
</dbReference>
<keyword evidence="2" id="KW-1185">Reference proteome</keyword>
<gene>
    <name evidence="1" type="ORF">PRUPE_2G074500</name>
</gene>
<name>A0A251QCU1_PRUPE</name>
<evidence type="ECO:0000313" key="2">
    <source>
        <dbReference type="Proteomes" id="UP000006882"/>
    </source>
</evidence>
<evidence type="ECO:0000313" key="1">
    <source>
        <dbReference type="EMBL" id="ONI21592.1"/>
    </source>
</evidence>
<reference evidence="1 2" key="1">
    <citation type="journal article" date="2013" name="Nat. Genet.">
        <title>The high-quality draft genome of peach (Prunus persica) identifies unique patterns of genetic diversity, domestication and genome evolution.</title>
        <authorList>
            <consortium name="International Peach Genome Initiative"/>
            <person name="Verde I."/>
            <person name="Abbott A.G."/>
            <person name="Scalabrin S."/>
            <person name="Jung S."/>
            <person name="Shu S."/>
            <person name="Marroni F."/>
            <person name="Zhebentyayeva T."/>
            <person name="Dettori M.T."/>
            <person name="Grimwood J."/>
            <person name="Cattonaro F."/>
            <person name="Zuccolo A."/>
            <person name="Rossini L."/>
            <person name="Jenkins J."/>
            <person name="Vendramin E."/>
            <person name="Meisel L.A."/>
            <person name="Decroocq V."/>
            <person name="Sosinski B."/>
            <person name="Prochnik S."/>
            <person name="Mitros T."/>
            <person name="Policriti A."/>
            <person name="Cipriani G."/>
            <person name="Dondini L."/>
            <person name="Ficklin S."/>
            <person name="Goodstein D.M."/>
            <person name="Xuan P."/>
            <person name="Del Fabbro C."/>
            <person name="Aramini V."/>
            <person name="Copetti D."/>
            <person name="Gonzalez S."/>
            <person name="Horner D.S."/>
            <person name="Falchi R."/>
            <person name="Lucas S."/>
            <person name="Mica E."/>
            <person name="Maldonado J."/>
            <person name="Lazzari B."/>
            <person name="Bielenberg D."/>
            <person name="Pirona R."/>
            <person name="Miculan M."/>
            <person name="Barakat A."/>
            <person name="Testolin R."/>
            <person name="Stella A."/>
            <person name="Tartarini S."/>
            <person name="Tonutti P."/>
            <person name="Arus P."/>
            <person name="Orellana A."/>
            <person name="Wells C."/>
            <person name="Main D."/>
            <person name="Vizzotto G."/>
            <person name="Silva H."/>
            <person name="Salamini F."/>
            <person name="Schmutz J."/>
            <person name="Morgante M."/>
            <person name="Rokhsar D.S."/>
        </authorList>
    </citation>
    <scope>NUCLEOTIDE SEQUENCE [LARGE SCALE GENOMIC DNA]</scope>
    <source>
        <strain evidence="2">cv. Nemared</strain>
    </source>
</reference>
<accession>A0A251QCU1</accession>
<dbReference type="AlphaFoldDB" id="A0A251QCU1"/>
<protein>
    <submittedName>
        <fullName evidence="1">Uncharacterized protein</fullName>
    </submittedName>
</protein>
<proteinExistence type="predicted"/>
<dbReference type="Proteomes" id="UP000006882">
    <property type="component" value="Chromosome G2"/>
</dbReference>
<sequence>MPGTNDLFTLFLYKFLKIYFRLLPKNPAESTLYFDQTQSLPPVKQSQKSYQFLMFNKISEHFYTNLQDLQRVTTNSYTLVVGRKLG</sequence>
<organism evidence="1 2">
    <name type="scientific">Prunus persica</name>
    <name type="common">Peach</name>
    <name type="synonym">Amygdalus persica</name>
    <dbReference type="NCBI Taxonomy" id="3760"/>
    <lineage>
        <taxon>Eukaryota</taxon>
        <taxon>Viridiplantae</taxon>
        <taxon>Streptophyta</taxon>
        <taxon>Embryophyta</taxon>
        <taxon>Tracheophyta</taxon>
        <taxon>Spermatophyta</taxon>
        <taxon>Magnoliopsida</taxon>
        <taxon>eudicotyledons</taxon>
        <taxon>Gunneridae</taxon>
        <taxon>Pentapetalae</taxon>
        <taxon>rosids</taxon>
        <taxon>fabids</taxon>
        <taxon>Rosales</taxon>
        <taxon>Rosaceae</taxon>
        <taxon>Amygdaloideae</taxon>
        <taxon>Amygdaleae</taxon>
        <taxon>Prunus</taxon>
    </lineage>
</organism>
<dbReference type="Gramene" id="ONI21592">
    <property type="protein sequence ID" value="ONI21592"/>
    <property type="gene ID" value="PRUPE_2G074500"/>
</dbReference>